<evidence type="ECO:0000313" key="8">
    <source>
        <dbReference type="Proteomes" id="UP001199314"/>
    </source>
</evidence>
<dbReference type="InterPro" id="IPR013325">
    <property type="entry name" value="RNA_pol_sigma_r2"/>
</dbReference>
<dbReference type="NCBIfam" id="TIGR02937">
    <property type="entry name" value="sigma70-ECF"/>
    <property type="match status" value="1"/>
</dbReference>
<organism evidence="7 8">
    <name type="scientific">Psychroflexus longus</name>
    <dbReference type="NCBI Taxonomy" id="2873596"/>
    <lineage>
        <taxon>Bacteria</taxon>
        <taxon>Pseudomonadati</taxon>
        <taxon>Bacteroidota</taxon>
        <taxon>Flavobacteriia</taxon>
        <taxon>Flavobacteriales</taxon>
        <taxon>Flavobacteriaceae</taxon>
        <taxon>Psychroflexus</taxon>
    </lineage>
</organism>
<evidence type="ECO:0000256" key="2">
    <source>
        <dbReference type="ARBA" id="ARBA00023015"/>
    </source>
</evidence>
<feature type="domain" description="RNA polymerase sigma factor 70 region 4 type 2" evidence="6">
    <location>
        <begin position="120"/>
        <end position="172"/>
    </location>
</feature>
<protein>
    <submittedName>
        <fullName evidence="7">Sigma-70 family RNA polymerase sigma factor</fullName>
    </submittedName>
</protein>
<dbReference type="InterPro" id="IPR014284">
    <property type="entry name" value="RNA_pol_sigma-70_dom"/>
</dbReference>
<evidence type="ECO:0000259" key="5">
    <source>
        <dbReference type="Pfam" id="PF04542"/>
    </source>
</evidence>
<dbReference type="EMBL" id="JAIQZE010000004">
    <property type="protein sequence ID" value="MBZ9778293.1"/>
    <property type="molecule type" value="Genomic_DNA"/>
</dbReference>
<dbReference type="PANTHER" id="PTHR43133:SF46">
    <property type="entry name" value="RNA POLYMERASE SIGMA-70 FACTOR ECF SUBFAMILY"/>
    <property type="match status" value="1"/>
</dbReference>
<dbReference type="Pfam" id="PF04542">
    <property type="entry name" value="Sigma70_r2"/>
    <property type="match status" value="1"/>
</dbReference>
<keyword evidence="4" id="KW-0804">Transcription</keyword>
<reference evidence="8" key="1">
    <citation type="submission" date="2023-07" db="EMBL/GenBank/DDBJ databases">
        <title>Novel species isolated from saline lakes on Tibetan Plateau.</title>
        <authorList>
            <person name="Lu H."/>
        </authorList>
    </citation>
    <scope>NUCLEOTIDE SEQUENCE [LARGE SCALE GENOMIC DNA]</scope>
    <source>
        <strain evidence="8">CAK8W</strain>
    </source>
</reference>
<dbReference type="Pfam" id="PF08281">
    <property type="entry name" value="Sigma70_r4_2"/>
    <property type="match status" value="1"/>
</dbReference>
<gene>
    <name evidence="7" type="ORF">LB452_05090</name>
</gene>
<evidence type="ECO:0000256" key="1">
    <source>
        <dbReference type="ARBA" id="ARBA00010641"/>
    </source>
</evidence>
<dbReference type="Proteomes" id="UP001199314">
    <property type="component" value="Unassembled WGS sequence"/>
</dbReference>
<dbReference type="InterPro" id="IPR013324">
    <property type="entry name" value="RNA_pol_sigma_r3/r4-like"/>
</dbReference>
<dbReference type="InterPro" id="IPR007627">
    <property type="entry name" value="RNA_pol_sigma70_r2"/>
</dbReference>
<dbReference type="InterPro" id="IPR039425">
    <property type="entry name" value="RNA_pol_sigma-70-like"/>
</dbReference>
<evidence type="ECO:0000256" key="4">
    <source>
        <dbReference type="ARBA" id="ARBA00023163"/>
    </source>
</evidence>
<sequence length="187" mass="22071">MKLINLHKDLEQTIKEAKRHNQKAQYQLYKKFAPKMLSVCRMYISDLHHAEDVMSSGFVKVFKNLKQYENKGSFEGWIRRIMVTTAIDFLRQQKKLEFSTDSFDQYEEVQMPGLTEWSVEELQKMIDELPEGYKLVFTMHVIEDYSHKAIAKTLNITEATSRSQLFKAKRMLKTKLQTIRSESHGQV</sequence>
<dbReference type="CDD" id="cd06171">
    <property type="entry name" value="Sigma70_r4"/>
    <property type="match status" value="1"/>
</dbReference>
<dbReference type="SUPFAM" id="SSF88659">
    <property type="entry name" value="Sigma3 and sigma4 domains of RNA polymerase sigma factors"/>
    <property type="match status" value="1"/>
</dbReference>
<dbReference type="InterPro" id="IPR036388">
    <property type="entry name" value="WH-like_DNA-bd_sf"/>
</dbReference>
<evidence type="ECO:0000313" key="7">
    <source>
        <dbReference type="EMBL" id="MBZ9778293.1"/>
    </source>
</evidence>
<dbReference type="SUPFAM" id="SSF88946">
    <property type="entry name" value="Sigma2 domain of RNA polymerase sigma factors"/>
    <property type="match status" value="1"/>
</dbReference>
<accession>A0ABS7XIL0</accession>
<comment type="caution">
    <text evidence="7">The sequence shown here is derived from an EMBL/GenBank/DDBJ whole genome shotgun (WGS) entry which is preliminary data.</text>
</comment>
<dbReference type="RefSeq" id="WP_224460649.1">
    <property type="nucleotide sequence ID" value="NZ_JAIQZE010000004.1"/>
</dbReference>
<name>A0ABS7XIL0_9FLAO</name>
<evidence type="ECO:0000259" key="6">
    <source>
        <dbReference type="Pfam" id="PF08281"/>
    </source>
</evidence>
<keyword evidence="2" id="KW-0805">Transcription regulation</keyword>
<feature type="domain" description="RNA polymerase sigma-70 region 2" evidence="5">
    <location>
        <begin position="28"/>
        <end position="95"/>
    </location>
</feature>
<proteinExistence type="inferred from homology"/>
<dbReference type="Gene3D" id="1.10.10.10">
    <property type="entry name" value="Winged helix-like DNA-binding domain superfamily/Winged helix DNA-binding domain"/>
    <property type="match status" value="1"/>
</dbReference>
<dbReference type="PANTHER" id="PTHR43133">
    <property type="entry name" value="RNA POLYMERASE ECF-TYPE SIGMA FACTO"/>
    <property type="match status" value="1"/>
</dbReference>
<dbReference type="Gene3D" id="1.10.1740.10">
    <property type="match status" value="1"/>
</dbReference>
<keyword evidence="8" id="KW-1185">Reference proteome</keyword>
<keyword evidence="3" id="KW-0731">Sigma factor</keyword>
<evidence type="ECO:0000256" key="3">
    <source>
        <dbReference type="ARBA" id="ARBA00023082"/>
    </source>
</evidence>
<dbReference type="InterPro" id="IPR013249">
    <property type="entry name" value="RNA_pol_sigma70_r4_t2"/>
</dbReference>
<comment type="similarity">
    <text evidence="1">Belongs to the sigma-70 factor family. ECF subfamily.</text>
</comment>